<dbReference type="Proteomes" id="UP001218218">
    <property type="component" value="Unassembled WGS sequence"/>
</dbReference>
<evidence type="ECO:0000313" key="1">
    <source>
        <dbReference type="EMBL" id="KAJ7300388.1"/>
    </source>
</evidence>
<evidence type="ECO:0000313" key="2">
    <source>
        <dbReference type="EMBL" id="KAJ7301488.1"/>
    </source>
</evidence>
<proteinExistence type="predicted"/>
<dbReference type="EMBL" id="JARIHO010000134">
    <property type="protein sequence ID" value="KAJ7301488.1"/>
    <property type="molecule type" value="Genomic_DNA"/>
</dbReference>
<comment type="caution">
    <text evidence="2">The sequence shown here is derived from an EMBL/GenBank/DDBJ whole genome shotgun (WGS) entry which is preliminary data.</text>
</comment>
<accession>A0AAD6YYD0</accession>
<sequence length="357" mass="40291">MPICSLIEFGDVSVFPATSATNCASQEHYDVCIGTRQNWAEFGQHGAEISDIAYFVETTACGIILSKDVSLYFFQKYIMKTMSSFPPLAPSFLAGTCQSLDTVSSHFGFTKNKKIDVCEATTDGETSEMTASQRKRNAAAIHYRKNAEVIREKRRIQMAEKRAAVKARRRKSDKPRNKSAKKILTHASTCVEDTLAGTAKDLNMLTDAEREASETLASMRQAGAKVVIQELPFHESSRQVLLSQSDRDSCISNPVRLRTRSMTLTMGTLAFGYDDHPFSSEEEPEHQLGARLPEPFPKWQAIKETVPFRIASQITFALQRRHPFFLTGYPHGRPAQFPPARHYGLQHRHRHTREYRV</sequence>
<evidence type="ECO:0000313" key="3">
    <source>
        <dbReference type="Proteomes" id="UP001218218"/>
    </source>
</evidence>
<gene>
    <name evidence="2" type="ORF">DFH08DRAFT_827528</name>
    <name evidence="1" type="ORF">DFH08DRAFT_828508</name>
</gene>
<reference evidence="2" key="1">
    <citation type="submission" date="2023-03" db="EMBL/GenBank/DDBJ databases">
        <title>Massive genome expansion in bonnet fungi (Mycena s.s.) driven by repeated elements and novel gene families across ecological guilds.</title>
        <authorList>
            <consortium name="Lawrence Berkeley National Laboratory"/>
            <person name="Harder C.B."/>
            <person name="Miyauchi S."/>
            <person name="Viragh M."/>
            <person name="Kuo A."/>
            <person name="Thoen E."/>
            <person name="Andreopoulos B."/>
            <person name="Lu D."/>
            <person name="Skrede I."/>
            <person name="Drula E."/>
            <person name="Henrissat B."/>
            <person name="Morin E."/>
            <person name="Kohler A."/>
            <person name="Barry K."/>
            <person name="LaButti K."/>
            <person name="Morin E."/>
            <person name="Salamov A."/>
            <person name="Lipzen A."/>
            <person name="Mereny Z."/>
            <person name="Hegedus B."/>
            <person name="Baldrian P."/>
            <person name="Stursova M."/>
            <person name="Weitz H."/>
            <person name="Taylor A."/>
            <person name="Grigoriev I.V."/>
            <person name="Nagy L.G."/>
            <person name="Martin F."/>
            <person name="Kauserud H."/>
        </authorList>
    </citation>
    <scope>NUCLEOTIDE SEQUENCE</scope>
    <source>
        <strain evidence="2">CBHHK002</strain>
    </source>
</reference>
<dbReference type="AlphaFoldDB" id="A0AAD6YYD0"/>
<organism evidence="2 3">
    <name type="scientific">Mycena albidolilacea</name>
    <dbReference type="NCBI Taxonomy" id="1033008"/>
    <lineage>
        <taxon>Eukaryota</taxon>
        <taxon>Fungi</taxon>
        <taxon>Dikarya</taxon>
        <taxon>Basidiomycota</taxon>
        <taxon>Agaricomycotina</taxon>
        <taxon>Agaricomycetes</taxon>
        <taxon>Agaricomycetidae</taxon>
        <taxon>Agaricales</taxon>
        <taxon>Marasmiineae</taxon>
        <taxon>Mycenaceae</taxon>
        <taxon>Mycena</taxon>
    </lineage>
</organism>
<keyword evidence="3" id="KW-1185">Reference proteome</keyword>
<protein>
    <submittedName>
        <fullName evidence="2">Uncharacterized protein</fullName>
    </submittedName>
</protein>
<dbReference type="EMBL" id="JARIHO010000173">
    <property type="protein sequence ID" value="KAJ7300388.1"/>
    <property type="molecule type" value="Genomic_DNA"/>
</dbReference>
<name>A0AAD6YYD0_9AGAR</name>